<evidence type="ECO:0000256" key="9">
    <source>
        <dbReference type="ARBA" id="ARBA00023125"/>
    </source>
</evidence>
<dbReference type="Pfam" id="PF13894">
    <property type="entry name" value="zf-C2H2_4"/>
    <property type="match status" value="1"/>
</dbReference>
<evidence type="ECO:0000256" key="5">
    <source>
        <dbReference type="ARBA" id="ARBA00022737"/>
    </source>
</evidence>
<dbReference type="InterPro" id="IPR050331">
    <property type="entry name" value="Zinc_finger"/>
</dbReference>
<feature type="domain" description="C2H2-type" evidence="14">
    <location>
        <begin position="155"/>
        <end position="180"/>
    </location>
</feature>
<name>A0A1G4KKN0_9SACH</name>
<accession>A0A1G4KKN0</accession>
<dbReference type="InterPro" id="IPR013087">
    <property type="entry name" value="Znf_C2H2_type"/>
</dbReference>
<dbReference type="PANTHER" id="PTHR16515">
    <property type="entry name" value="PR DOMAIN ZINC FINGER PROTEIN"/>
    <property type="match status" value="1"/>
</dbReference>
<evidence type="ECO:0000256" key="11">
    <source>
        <dbReference type="ARBA" id="ARBA00023242"/>
    </source>
</evidence>
<comment type="function">
    <text evidence="1">May be involved in transcriptional regulation.</text>
</comment>
<comment type="similarity">
    <text evidence="3">Belongs to the krueppel C2H2-type zinc-finger protein family.</text>
</comment>
<evidence type="ECO:0000256" key="7">
    <source>
        <dbReference type="ARBA" id="ARBA00022833"/>
    </source>
</evidence>
<dbReference type="Gene3D" id="3.30.160.60">
    <property type="entry name" value="Classic Zinc Finger"/>
    <property type="match status" value="5"/>
</dbReference>
<dbReference type="GO" id="GO:0003677">
    <property type="term" value="F:DNA binding"/>
    <property type="evidence" value="ECO:0007669"/>
    <property type="project" value="UniProtKB-KW"/>
</dbReference>
<dbReference type="SMART" id="SM00355">
    <property type="entry name" value="ZnF_C2H2"/>
    <property type="match status" value="9"/>
</dbReference>
<keyword evidence="5" id="KW-0677">Repeat</keyword>
<dbReference type="FunFam" id="3.30.160.60:FF:000446">
    <property type="entry name" value="Zinc finger protein"/>
    <property type="match status" value="1"/>
</dbReference>
<evidence type="ECO:0000313" key="15">
    <source>
        <dbReference type="EMBL" id="SCV05114.1"/>
    </source>
</evidence>
<dbReference type="GO" id="GO:0008270">
    <property type="term" value="F:zinc ion binding"/>
    <property type="evidence" value="ECO:0007669"/>
    <property type="project" value="UniProtKB-KW"/>
</dbReference>
<reference evidence="16" key="1">
    <citation type="submission" date="2016-03" db="EMBL/GenBank/DDBJ databases">
        <authorList>
            <person name="Devillers Hugo."/>
        </authorList>
    </citation>
    <scope>NUCLEOTIDE SEQUENCE [LARGE SCALE GENOMIC DNA]</scope>
</reference>
<evidence type="ECO:0000256" key="10">
    <source>
        <dbReference type="ARBA" id="ARBA00023163"/>
    </source>
</evidence>
<keyword evidence="4" id="KW-0479">Metal-binding</keyword>
<keyword evidence="11" id="KW-0539">Nucleus</keyword>
<sequence length="440" mass="50749">MDAKKISCINERNENNNSTLETPFMWAEDFRNEDDSGKLILQEDKVNLDFELGSESDVSTSSISSRPKSWLCEYEGCTKAFSRPSQLTEHQETVHRGLKPFRCSKCDKTFARKSHLERHMFSHSDEKPLKCSVCEKGFTTEQQLRRHAITHTKSFKCPYENCIESFYKHPQLRSHILAVHLQKLNCEFCGKKFQRPYRLKAHVAKHHNPDAVFKYQCTHGSCLEAFKTWTGLQQHIKEQHPKILCPVCKKPCVGESGLAMHMKIHSNSTVIKNWQCESCDDLSFAKKAGLMSHYVEYHKDLVSRLVEREEEAEQEVLRISASVPDPLELALPKRSILKTGQTHNSDLDSIQTEVTLRKFLDTGKSSVSLLLNSAGRKHRCPYSKCYRTFKTQEKFDLHIQKHKIHELKLKILQEKENTEQTKDGIQEIEEGTLQSEKGAV</sequence>
<dbReference type="SUPFAM" id="SSF57667">
    <property type="entry name" value="beta-beta-alpha zinc fingers"/>
    <property type="match status" value="2"/>
</dbReference>
<protein>
    <submittedName>
        <fullName evidence="15">LANO_0H00342g1_1</fullName>
    </submittedName>
</protein>
<evidence type="ECO:0000256" key="8">
    <source>
        <dbReference type="ARBA" id="ARBA00023015"/>
    </source>
</evidence>
<dbReference type="InterPro" id="IPR036236">
    <property type="entry name" value="Znf_C2H2_sf"/>
</dbReference>
<evidence type="ECO:0000256" key="4">
    <source>
        <dbReference type="ARBA" id="ARBA00022723"/>
    </source>
</evidence>
<feature type="domain" description="C2H2-type" evidence="14">
    <location>
        <begin position="70"/>
        <end position="100"/>
    </location>
</feature>
<keyword evidence="7" id="KW-0862">Zinc</keyword>
<feature type="region of interest" description="Disordered" evidence="13">
    <location>
        <begin position="419"/>
        <end position="440"/>
    </location>
</feature>
<dbReference type="Pfam" id="PF00096">
    <property type="entry name" value="zf-C2H2"/>
    <property type="match status" value="3"/>
</dbReference>
<proteinExistence type="inferred from homology"/>
<evidence type="ECO:0000256" key="12">
    <source>
        <dbReference type="PROSITE-ProRule" id="PRU00042"/>
    </source>
</evidence>
<feature type="domain" description="C2H2-type" evidence="14">
    <location>
        <begin position="184"/>
        <end position="211"/>
    </location>
</feature>
<comment type="subcellular location">
    <subcellularLocation>
        <location evidence="2">Nucleus</location>
    </subcellularLocation>
</comment>
<dbReference type="GO" id="GO:0005634">
    <property type="term" value="C:nucleus"/>
    <property type="evidence" value="ECO:0007669"/>
    <property type="project" value="UniProtKB-SubCell"/>
</dbReference>
<feature type="domain" description="C2H2-type" evidence="14">
    <location>
        <begin position="129"/>
        <end position="156"/>
    </location>
</feature>
<keyword evidence="8" id="KW-0805">Transcription regulation</keyword>
<evidence type="ECO:0000313" key="16">
    <source>
        <dbReference type="Proteomes" id="UP000189911"/>
    </source>
</evidence>
<evidence type="ECO:0000259" key="14">
    <source>
        <dbReference type="PROSITE" id="PS50157"/>
    </source>
</evidence>
<dbReference type="GO" id="GO:0010468">
    <property type="term" value="P:regulation of gene expression"/>
    <property type="evidence" value="ECO:0007669"/>
    <property type="project" value="TreeGrafter"/>
</dbReference>
<dbReference type="Proteomes" id="UP000189911">
    <property type="component" value="Chromosome H"/>
</dbReference>
<gene>
    <name evidence="15" type="ORF">LANO_0H00342G</name>
</gene>
<dbReference type="FunFam" id="3.30.160.60:FF:000771">
    <property type="entry name" value="zinc finger protein 648"/>
    <property type="match status" value="1"/>
</dbReference>
<dbReference type="PANTHER" id="PTHR16515:SF2">
    <property type="entry name" value="PR DOMAIN ZINC FINGER PROTEIN 4"/>
    <property type="match status" value="1"/>
</dbReference>
<dbReference type="EMBL" id="LT598447">
    <property type="protein sequence ID" value="SCV05114.1"/>
    <property type="molecule type" value="Genomic_DNA"/>
</dbReference>
<evidence type="ECO:0000256" key="3">
    <source>
        <dbReference type="ARBA" id="ARBA00006991"/>
    </source>
</evidence>
<dbReference type="OrthoDB" id="4748970at2759"/>
<dbReference type="PROSITE" id="PS00028">
    <property type="entry name" value="ZINC_FINGER_C2H2_1"/>
    <property type="match status" value="8"/>
</dbReference>
<dbReference type="PROSITE" id="PS50157">
    <property type="entry name" value="ZINC_FINGER_C2H2_2"/>
    <property type="match status" value="6"/>
</dbReference>
<evidence type="ECO:0000256" key="6">
    <source>
        <dbReference type="ARBA" id="ARBA00022771"/>
    </source>
</evidence>
<keyword evidence="9" id="KW-0238">DNA-binding</keyword>
<evidence type="ECO:0000256" key="2">
    <source>
        <dbReference type="ARBA" id="ARBA00004123"/>
    </source>
</evidence>
<keyword evidence="10" id="KW-0804">Transcription</keyword>
<feature type="domain" description="C2H2-type" evidence="14">
    <location>
        <begin position="101"/>
        <end position="128"/>
    </location>
</feature>
<evidence type="ECO:0000256" key="1">
    <source>
        <dbReference type="ARBA" id="ARBA00003767"/>
    </source>
</evidence>
<evidence type="ECO:0000256" key="13">
    <source>
        <dbReference type="SAM" id="MobiDB-lite"/>
    </source>
</evidence>
<keyword evidence="6 12" id="KW-0863">Zinc-finger</keyword>
<dbReference type="AlphaFoldDB" id="A0A1G4KKN0"/>
<feature type="domain" description="C2H2-type" evidence="14">
    <location>
        <begin position="215"/>
        <end position="240"/>
    </location>
</feature>
<keyword evidence="16" id="KW-1185">Reference proteome</keyword>
<organism evidence="15 16">
    <name type="scientific">Lachancea nothofagi CBS 11611</name>
    <dbReference type="NCBI Taxonomy" id="1266666"/>
    <lineage>
        <taxon>Eukaryota</taxon>
        <taxon>Fungi</taxon>
        <taxon>Dikarya</taxon>
        <taxon>Ascomycota</taxon>
        <taxon>Saccharomycotina</taxon>
        <taxon>Saccharomycetes</taxon>
        <taxon>Saccharomycetales</taxon>
        <taxon>Saccharomycetaceae</taxon>
        <taxon>Lachancea</taxon>
    </lineage>
</organism>